<dbReference type="Proteomes" id="UP000606786">
    <property type="component" value="Unassembled WGS sequence"/>
</dbReference>
<dbReference type="AlphaFoldDB" id="A0A811VG60"/>
<name>A0A811VG60_CERCA</name>
<gene>
    <name evidence="3" type="ORF">CCAP1982_LOCUS21983</name>
</gene>
<feature type="domain" description="Retrotransposon gag" evidence="2">
    <location>
        <begin position="88"/>
        <end position="174"/>
    </location>
</feature>
<dbReference type="Pfam" id="PF03732">
    <property type="entry name" value="Retrotrans_gag"/>
    <property type="match status" value="1"/>
</dbReference>
<dbReference type="KEGG" id="ccat:101450764"/>
<reference evidence="3" key="1">
    <citation type="submission" date="2020-11" db="EMBL/GenBank/DDBJ databases">
        <authorList>
            <person name="Whitehead M."/>
        </authorList>
    </citation>
    <scope>NUCLEOTIDE SEQUENCE</scope>
    <source>
        <strain evidence="3">EGII</strain>
    </source>
</reference>
<dbReference type="KEGG" id="ccat:101450219"/>
<dbReference type="EMBL" id="CAJHJT010000056">
    <property type="protein sequence ID" value="CAD7013974.1"/>
    <property type="molecule type" value="Genomic_DNA"/>
</dbReference>
<feature type="compositionally biased region" description="Low complexity" evidence="1">
    <location>
        <begin position="28"/>
        <end position="37"/>
    </location>
</feature>
<evidence type="ECO:0000259" key="2">
    <source>
        <dbReference type="Pfam" id="PF03732"/>
    </source>
</evidence>
<proteinExistence type="predicted"/>
<dbReference type="InterPro" id="IPR005162">
    <property type="entry name" value="Retrotrans_gag_dom"/>
</dbReference>
<evidence type="ECO:0000256" key="1">
    <source>
        <dbReference type="SAM" id="MobiDB-lite"/>
    </source>
</evidence>
<protein>
    <submittedName>
        <fullName evidence="3">(Mediterranean fruit fly) hypothetical protein</fullName>
    </submittedName>
</protein>
<keyword evidence="4" id="KW-1185">Reference proteome</keyword>
<feature type="region of interest" description="Disordered" evidence="1">
    <location>
        <begin position="22"/>
        <end position="43"/>
    </location>
</feature>
<evidence type="ECO:0000313" key="4">
    <source>
        <dbReference type="Proteomes" id="UP000606786"/>
    </source>
</evidence>
<sequence>MSTGRMSDEQFQRLLETIRALGPQHTEQQQQQQQQQQANKSKSSFGNCKVRFYGQRDNDAVEEFINAIETYKDMEDITDQDALKGLPLLFQGIASTWWKGVRRDAKSWTDALQLLRDHFSPTKPPYQIYVEIFDSKQGGNMPIDTFVCQKRALIAKLPEGRHDVETELDFVYGLLDSKYQQQIPRHEVKTYRELLEKGRNVERHMRNGGGNR</sequence>
<evidence type="ECO:0000313" key="3">
    <source>
        <dbReference type="EMBL" id="CAD7013974.1"/>
    </source>
</evidence>
<accession>A0A811VG60</accession>
<organism evidence="3 4">
    <name type="scientific">Ceratitis capitata</name>
    <name type="common">Mediterranean fruit fly</name>
    <name type="synonym">Tephritis capitata</name>
    <dbReference type="NCBI Taxonomy" id="7213"/>
    <lineage>
        <taxon>Eukaryota</taxon>
        <taxon>Metazoa</taxon>
        <taxon>Ecdysozoa</taxon>
        <taxon>Arthropoda</taxon>
        <taxon>Hexapoda</taxon>
        <taxon>Insecta</taxon>
        <taxon>Pterygota</taxon>
        <taxon>Neoptera</taxon>
        <taxon>Endopterygota</taxon>
        <taxon>Diptera</taxon>
        <taxon>Brachycera</taxon>
        <taxon>Muscomorpha</taxon>
        <taxon>Tephritoidea</taxon>
        <taxon>Tephritidae</taxon>
        <taxon>Ceratitis</taxon>
        <taxon>Ceratitis</taxon>
    </lineage>
</organism>
<dbReference type="OrthoDB" id="425619at2759"/>
<comment type="caution">
    <text evidence="3">The sequence shown here is derived from an EMBL/GenBank/DDBJ whole genome shotgun (WGS) entry which is preliminary data.</text>
</comment>